<dbReference type="Proteomes" id="UP001239213">
    <property type="component" value="Unassembled WGS sequence"/>
</dbReference>
<comment type="caution">
    <text evidence="1">The sequence shown here is derived from an EMBL/GenBank/DDBJ whole genome shotgun (WGS) entry which is preliminary data.</text>
</comment>
<evidence type="ECO:0000313" key="1">
    <source>
        <dbReference type="EMBL" id="KAK1484160.1"/>
    </source>
</evidence>
<protein>
    <submittedName>
        <fullName evidence="1">DNA directed RNA polymerase</fullName>
    </submittedName>
</protein>
<proteinExistence type="predicted"/>
<accession>A0AAI9VDB8</accession>
<sequence>MSREAYQVPTAGAASAPSAAAYQSYGSEGPQMQYLCGDCGLKSAVVVFFTRNGPRGNVNGSVRGEMIGEKERDSSSDVVLRIRELETAWEESLGCLQKSRIYFSRERPTIKAQP</sequence>
<reference evidence="1" key="1">
    <citation type="submission" date="2016-11" db="EMBL/GenBank/DDBJ databases">
        <title>The genome sequence of Colletotrichum cuscutae.</title>
        <authorList>
            <person name="Baroncelli R."/>
        </authorList>
    </citation>
    <scope>NUCLEOTIDE SEQUENCE</scope>
    <source>
        <strain evidence="1">IMI 304802</strain>
    </source>
</reference>
<dbReference type="EMBL" id="MPDP01000079">
    <property type="protein sequence ID" value="KAK1484160.1"/>
    <property type="molecule type" value="Genomic_DNA"/>
</dbReference>
<dbReference type="AlphaFoldDB" id="A0AAI9VDB8"/>
<organism evidence="1 2">
    <name type="scientific">Colletotrichum cuscutae</name>
    <dbReference type="NCBI Taxonomy" id="1209917"/>
    <lineage>
        <taxon>Eukaryota</taxon>
        <taxon>Fungi</taxon>
        <taxon>Dikarya</taxon>
        <taxon>Ascomycota</taxon>
        <taxon>Pezizomycotina</taxon>
        <taxon>Sordariomycetes</taxon>
        <taxon>Hypocreomycetidae</taxon>
        <taxon>Glomerellales</taxon>
        <taxon>Glomerellaceae</taxon>
        <taxon>Colletotrichum</taxon>
        <taxon>Colletotrichum acutatum species complex</taxon>
    </lineage>
</organism>
<gene>
    <name evidence="1" type="ORF">CCUS01_03872</name>
</gene>
<name>A0AAI9VDB8_9PEZI</name>
<keyword evidence="2" id="KW-1185">Reference proteome</keyword>
<evidence type="ECO:0000313" key="2">
    <source>
        <dbReference type="Proteomes" id="UP001239213"/>
    </source>
</evidence>